<dbReference type="Gene3D" id="3.40.50.10810">
    <property type="entry name" value="Tandem AAA-ATPase domain"/>
    <property type="match status" value="1"/>
</dbReference>
<evidence type="ECO:0000256" key="2">
    <source>
        <dbReference type="SAM" id="MobiDB-lite"/>
    </source>
</evidence>
<feature type="domain" description="Helicase C-terminal" evidence="4">
    <location>
        <begin position="856"/>
        <end position="1016"/>
    </location>
</feature>
<keyword evidence="5" id="KW-0347">Helicase</keyword>
<dbReference type="InterPro" id="IPR038718">
    <property type="entry name" value="SNF2-like_sf"/>
</dbReference>
<dbReference type="SUPFAM" id="SSF52540">
    <property type="entry name" value="P-loop containing nucleoside triphosphate hydrolases"/>
    <property type="match status" value="2"/>
</dbReference>
<dbReference type="Gene3D" id="3.40.50.300">
    <property type="entry name" value="P-loop containing nucleotide triphosphate hydrolases"/>
    <property type="match status" value="1"/>
</dbReference>
<evidence type="ECO:0000259" key="4">
    <source>
        <dbReference type="PROSITE" id="PS51194"/>
    </source>
</evidence>
<sequence length="1033" mass="114383">MIILHAIWTDRTLHLWAETGAPETPGKKRRKAAKPVAKAGKKTGPIHPFAADAGAIREALPSVSSDFGMFRPTAATLTLRLPTAEARPLPSTPLLGQSGPGVSDQKPHLDLAEWTVPSLVFTGLEALDALTSLPAEFPSGFLGGDSLRYWMRAGAMAMELLVRQRFVPDFVIERGAGRAVWRALPDDDALGRMSQLSASCPPVCRAATDAAPEQLLREFIDSAVDAFVRDRLSGEVKKIAKHRKTAGTIYQQWLTALTSPDPTIKQQEQYLQAFRRDFNGWTEPLRSRDDKAFHACFRLIPPEDPETSDGWNLGFHLRAREDHSLMIEAAAVWQTQSNAAIVLKRRVNNPQELLLAELGKASRLFPPLERALESACPVGDRLTTGEAHRFLIEGAPLLEQAGFGVMAPPWWRNPSGQLGIKLAVRPFEKKEGSGLFGLESIVEFDWKIALGEHLISFDEFRRLASLKVPLVQVRGQWVEVRPDDIQKALKALQNQPAGQLTLGQLLRLGAGDGRDIAGLPVTGIEAEGWIADLLDPSADVAHRPGKQPKEFVGELRPYQLNGLGWLSFLDRFGLGGCLADDMGLGKTIQLIALLLQERENVNVKEKIGPTLILAPMSVVGNWQREIAKFAPTLSCLVHHGADRQAGKKFKKAATAGDVVISTYGLARRDREHLGRVNWRRVVLDEAQNIKNPAAKQTQAVRALPAGRRLALTGTPVENRLTELWSIMNFLNAGYLGGAEDFRKNYAVPVEKFGDQKKAGRLKTLVQPFLLRRLKTDKTIIKDLPEKQEIKVFCNLTKEQATLYAAVVKDMMAKIEQAEGIERHGQVLSAMMKLKQVCNHPAHFMKDNSKAGGRSGKLERLTEMLEETLENGERALVFTQFTEMGDILRPHLQERFGREALFLHGGVGQKARDEMVARFQDPAGGPPIFILSLKAGGVGLNLTAASQVFHFDRWWNPAVEDQATDRAYRIGQTRNVQVYKYVCAGTMEERIDQMIEKKKKLAQSVIGAGESWLTELSTEELRRVFELSAEAVGE</sequence>
<dbReference type="AlphaFoldDB" id="A0A933I852"/>
<dbReference type="GO" id="GO:0016787">
    <property type="term" value="F:hydrolase activity"/>
    <property type="evidence" value="ECO:0007669"/>
    <property type="project" value="UniProtKB-KW"/>
</dbReference>
<dbReference type="EMBL" id="JACQXR010000042">
    <property type="protein sequence ID" value="MBI4726281.1"/>
    <property type="molecule type" value="Genomic_DNA"/>
</dbReference>
<dbReference type="InterPro" id="IPR014001">
    <property type="entry name" value="Helicase_ATP-bd"/>
</dbReference>
<feature type="region of interest" description="Disordered" evidence="2">
    <location>
        <begin position="19"/>
        <end position="44"/>
    </location>
</feature>
<dbReference type="SMART" id="SM00487">
    <property type="entry name" value="DEXDc"/>
    <property type="match status" value="1"/>
</dbReference>
<dbReference type="GO" id="GO:0004386">
    <property type="term" value="F:helicase activity"/>
    <property type="evidence" value="ECO:0007669"/>
    <property type="project" value="UniProtKB-KW"/>
</dbReference>
<accession>A0A933I852</accession>
<name>A0A933I852_UNCT6</name>
<dbReference type="InterPro" id="IPR049730">
    <property type="entry name" value="SNF2/RAD54-like_C"/>
</dbReference>
<dbReference type="SMART" id="SM00490">
    <property type="entry name" value="HELICc"/>
    <property type="match status" value="1"/>
</dbReference>
<keyword evidence="5" id="KW-0547">Nucleotide-binding</keyword>
<dbReference type="InterPro" id="IPR027417">
    <property type="entry name" value="P-loop_NTPase"/>
</dbReference>
<dbReference type="PROSITE" id="PS51192">
    <property type="entry name" value="HELICASE_ATP_BIND_1"/>
    <property type="match status" value="1"/>
</dbReference>
<keyword evidence="1" id="KW-0378">Hydrolase</keyword>
<dbReference type="Pfam" id="PF00271">
    <property type="entry name" value="Helicase_C"/>
    <property type="match status" value="1"/>
</dbReference>
<evidence type="ECO:0000313" key="5">
    <source>
        <dbReference type="EMBL" id="MBI4726281.1"/>
    </source>
</evidence>
<dbReference type="FunFam" id="3.40.50.300:FF:000533">
    <property type="entry name" value="Helicase, Snf2 family"/>
    <property type="match status" value="1"/>
</dbReference>
<dbReference type="InterPro" id="IPR001650">
    <property type="entry name" value="Helicase_C-like"/>
</dbReference>
<dbReference type="Pfam" id="PF00176">
    <property type="entry name" value="SNF2-rel_dom"/>
    <property type="match status" value="1"/>
</dbReference>
<dbReference type="Pfam" id="PF12419">
    <property type="entry name" value="DUF3670"/>
    <property type="match status" value="1"/>
</dbReference>
<evidence type="ECO:0000259" key="3">
    <source>
        <dbReference type="PROSITE" id="PS51192"/>
    </source>
</evidence>
<protein>
    <submittedName>
        <fullName evidence="5">DEAD/DEAH box helicase</fullName>
    </submittedName>
</protein>
<comment type="caution">
    <text evidence="5">The sequence shown here is derived from an EMBL/GenBank/DDBJ whole genome shotgun (WGS) entry which is preliminary data.</text>
</comment>
<dbReference type="PANTHER" id="PTHR10799">
    <property type="entry name" value="SNF2/RAD54 HELICASE FAMILY"/>
    <property type="match status" value="1"/>
</dbReference>
<evidence type="ECO:0000256" key="1">
    <source>
        <dbReference type="ARBA" id="ARBA00022801"/>
    </source>
</evidence>
<dbReference type="Proteomes" id="UP000736328">
    <property type="component" value="Unassembled WGS sequence"/>
</dbReference>
<organism evidence="5 6">
    <name type="scientific">candidate division TA06 bacterium</name>
    <dbReference type="NCBI Taxonomy" id="2250710"/>
    <lineage>
        <taxon>Bacteria</taxon>
        <taxon>Bacteria division TA06</taxon>
    </lineage>
</organism>
<gene>
    <name evidence="5" type="ORF">HY768_03485</name>
</gene>
<dbReference type="CDD" id="cd18012">
    <property type="entry name" value="DEXQc_arch_SWI2_SNF2"/>
    <property type="match status" value="1"/>
</dbReference>
<dbReference type="GO" id="GO:0005524">
    <property type="term" value="F:ATP binding"/>
    <property type="evidence" value="ECO:0007669"/>
    <property type="project" value="InterPro"/>
</dbReference>
<dbReference type="CDD" id="cd18793">
    <property type="entry name" value="SF2_C_SNF"/>
    <property type="match status" value="1"/>
</dbReference>
<dbReference type="InterPro" id="IPR022138">
    <property type="entry name" value="DUF3670"/>
</dbReference>
<feature type="domain" description="Helicase ATP-binding" evidence="3">
    <location>
        <begin position="567"/>
        <end position="733"/>
    </location>
</feature>
<evidence type="ECO:0000313" key="6">
    <source>
        <dbReference type="Proteomes" id="UP000736328"/>
    </source>
</evidence>
<keyword evidence="5" id="KW-0067">ATP-binding</keyword>
<dbReference type="InterPro" id="IPR000330">
    <property type="entry name" value="SNF2_N"/>
</dbReference>
<dbReference type="PROSITE" id="PS51194">
    <property type="entry name" value="HELICASE_CTER"/>
    <property type="match status" value="1"/>
</dbReference>
<reference evidence="5" key="1">
    <citation type="submission" date="2020-07" db="EMBL/GenBank/DDBJ databases">
        <title>Huge and variable diversity of episymbiotic CPR bacteria and DPANN archaea in groundwater ecosystems.</title>
        <authorList>
            <person name="He C.Y."/>
            <person name="Keren R."/>
            <person name="Whittaker M."/>
            <person name="Farag I.F."/>
            <person name="Doudna J."/>
            <person name="Cate J.H.D."/>
            <person name="Banfield J.F."/>
        </authorList>
    </citation>
    <scope>NUCLEOTIDE SEQUENCE</scope>
    <source>
        <strain evidence="5">NC_groundwater_1520_Pr4_B-0.1um_53_5</strain>
    </source>
</reference>
<proteinExistence type="predicted"/>